<reference evidence="1" key="1">
    <citation type="journal article" date="2020" name="Ecol. Evol.">
        <title>Genome structure and content of the rice root-knot nematode (Meloidogyne graminicola).</title>
        <authorList>
            <person name="Phan N.T."/>
            <person name="Danchin E.G.J."/>
            <person name="Klopp C."/>
            <person name="Perfus-Barbeoch L."/>
            <person name="Kozlowski D.K."/>
            <person name="Koutsovoulos G.D."/>
            <person name="Lopez-Roques C."/>
            <person name="Bouchez O."/>
            <person name="Zahm M."/>
            <person name="Besnard G."/>
            <person name="Bellafiore S."/>
        </authorList>
    </citation>
    <scope>NUCLEOTIDE SEQUENCE</scope>
    <source>
        <strain evidence="1">VN-18</strain>
    </source>
</reference>
<accession>A0A8T0A114</accession>
<dbReference type="AlphaFoldDB" id="A0A8T0A114"/>
<sequence>MIINLQDRDVFNCIGMAVRRPCSFCRIVIHIIVFCNLKYK</sequence>
<dbReference type="Proteomes" id="UP000605970">
    <property type="component" value="Unassembled WGS sequence"/>
</dbReference>
<gene>
    <name evidence="1" type="ORF">Mgra_00001201</name>
</gene>
<dbReference type="EMBL" id="JABEBT010000006">
    <property type="protein sequence ID" value="KAF7639240.1"/>
    <property type="molecule type" value="Genomic_DNA"/>
</dbReference>
<protein>
    <submittedName>
        <fullName evidence="1">Uncharacterized protein</fullName>
    </submittedName>
</protein>
<name>A0A8T0A114_9BILA</name>
<comment type="caution">
    <text evidence="1">The sequence shown here is derived from an EMBL/GenBank/DDBJ whole genome shotgun (WGS) entry which is preliminary data.</text>
</comment>
<evidence type="ECO:0000313" key="1">
    <source>
        <dbReference type="EMBL" id="KAF7639240.1"/>
    </source>
</evidence>
<evidence type="ECO:0000313" key="2">
    <source>
        <dbReference type="Proteomes" id="UP000605970"/>
    </source>
</evidence>
<proteinExistence type="predicted"/>
<feature type="non-terminal residue" evidence="1">
    <location>
        <position position="40"/>
    </location>
</feature>
<organism evidence="1 2">
    <name type="scientific">Meloidogyne graminicola</name>
    <dbReference type="NCBI Taxonomy" id="189291"/>
    <lineage>
        <taxon>Eukaryota</taxon>
        <taxon>Metazoa</taxon>
        <taxon>Ecdysozoa</taxon>
        <taxon>Nematoda</taxon>
        <taxon>Chromadorea</taxon>
        <taxon>Rhabditida</taxon>
        <taxon>Tylenchina</taxon>
        <taxon>Tylenchomorpha</taxon>
        <taxon>Tylenchoidea</taxon>
        <taxon>Meloidogynidae</taxon>
        <taxon>Meloidogyninae</taxon>
        <taxon>Meloidogyne</taxon>
    </lineage>
</organism>
<keyword evidence="2" id="KW-1185">Reference proteome</keyword>